<protein>
    <recommendedName>
        <fullName evidence="2">MoxR-vWA-beta-propeller ternary system domain-containing protein</fullName>
    </recommendedName>
</protein>
<organism evidence="3">
    <name type="scientific">Kitasatospora camelliae</name>
    <dbReference type="NCBI Taxonomy" id="3156397"/>
    <lineage>
        <taxon>Bacteria</taxon>
        <taxon>Bacillati</taxon>
        <taxon>Actinomycetota</taxon>
        <taxon>Actinomycetes</taxon>
        <taxon>Kitasatosporales</taxon>
        <taxon>Streptomycetaceae</taxon>
        <taxon>Kitasatospora</taxon>
    </lineage>
</organism>
<reference evidence="3" key="1">
    <citation type="submission" date="2024-06" db="EMBL/GenBank/DDBJ databases">
        <title>The genome sequences of Kitasatospora sp. strain HUAS MG31.</title>
        <authorList>
            <person name="Mo P."/>
        </authorList>
    </citation>
    <scope>NUCLEOTIDE SEQUENCE</scope>
    <source>
        <strain evidence="3">HUAS MG31</strain>
    </source>
</reference>
<dbReference type="InterPro" id="IPR045548">
    <property type="entry name" value="bpX5"/>
</dbReference>
<sequence>MTGTPRHTLTWSRREPPLDPAAVAATGPAAPLLAAAARERIAAGARLRAAADGHTLLLLGDPADLPWTDGCRYLGWEDGVLVPTTARPWPPATLWRDALAPDRTTLLALLPETALLTPSPPHPLDQDTLTASFPPPEPGDR</sequence>
<dbReference type="EMBL" id="CP159872">
    <property type="protein sequence ID" value="XCM82679.1"/>
    <property type="molecule type" value="Genomic_DNA"/>
</dbReference>
<dbReference type="RefSeq" id="WP_354643611.1">
    <property type="nucleotide sequence ID" value="NZ_CP159872.1"/>
</dbReference>
<dbReference type="Pfam" id="PF19921">
    <property type="entry name" value="bpX5"/>
    <property type="match status" value="1"/>
</dbReference>
<accession>A0AAU8K5Q6</accession>
<feature type="region of interest" description="Disordered" evidence="1">
    <location>
        <begin position="117"/>
        <end position="141"/>
    </location>
</feature>
<gene>
    <name evidence="3" type="ORF">ABWK59_29090</name>
</gene>
<evidence type="ECO:0000256" key="1">
    <source>
        <dbReference type="SAM" id="MobiDB-lite"/>
    </source>
</evidence>
<dbReference type="AlphaFoldDB" id="A0AAU8K5Q6"/>
<dbReference type="KEGG" id="kcm:ABWK59_29090"/>
<evidence type="ECO:0000313" key="3">
    <source>
        <dbReference type="EMBL" id="XCM82679.1"/>
    </source>
</evidence>
<name>A0AAU8K5Q6_9ACTN</name>
<feature type="domain" description="MoxR-vWA-beta-propeller ternary system" evidence="2">
    <location>
        <begin position="9"/>
        <end position="129"/>
    </location>
</feature>
<evidence type="ECO:0000259" key="2">
    <source>
        <dbReference type="Pfam" id="PF19921"/>
    </source>
</evidence>
<proteinExistence type="predicted"/>